<dbReference type="Gene3D" id="3.40.50.300">
    <property type="entry name" value="P-loop containing nucleotide triphosphate hydrolases"/>
    <property type="match status" value="1"/>
</dbReference>
<evidence type="ECO:0000313" key="2">
    <source>
        <dbReference type="Proteomes" id="UP001500218"/>
    </source>
</evidence>
<protein>
    <recommendedName>
        <fullName evidence="3">ATP-binding protein</fullName>
    </recommendedName>
</protein>
<dbReference type="Proteomes" id="UP001500218">
    <property type="component" value="Unassembled WGS sequence"/>
</dbReference>
<name>A0ABN2LAG5_9ACTN</name>
<dbReference type="EMBL" id="BAAALT010000001">
    <property type="protein sequence ID" value="GAA1781919.1"/>
    <property type="molecule type" value="Genomic_DNA"/>
</dbReference>
<evidence type="ECO:0000313" key="1">
    <source>
        <dbReference type="EMBL" id="GAA1781919.1"/>
    </source>
</evidence>
<evidence type="ECO:0008006" key="3">
    <source>
        <dbReference type="Google" id="ProtNLM"/>
    </source>
</evidence>
<dbReference type="Pfam" id="PF13671">
    <property type="entry name" value="AAA_33"/>
    <property type="match status" value="1"/>
</dbReference>
<gene>
    <name evidence="1" type="ORF">GCM10009682_00230</name>
</gene>
<comment type="caution">
    <text evidence="1">The sequence shown here is derived from an EMBL/GenBank/DDBJ whole genome shotgun (WGS) entry which is preliminary data.</text>
</comment>
<reference evidence="1 2" key="1">
    <citation type="journal article" date="2019" name="Int. J. Syst. Evol. Microbiol.">
        <title>The Global Catalogue of Microorganisms (GCM) 10K type strain sequencing project: providing services to taxonomists for standard genome sequencing and annotation.</title>
        <authorList>
            <consortium name="The Broad Institute Genomics Platform"/>
            <consortium name="The Broad Institute Genome Sequencing Center for Infectious Disease"/>
            <person name="Wu L."/>
            <person name="Ma J."/>
        </authorList>
    </citation>
    <scope>NUCLEOTIDE SEQUENCE [LARGE SCALE GENOMIC DNA]</scope>
    <source>
        <strain evidence="1 2">JCM 13250</strain>
    </source>
</reference>
<dbReference type="SUPFAM" id="SSF52540">
    <property type="entry name" value="P-loop containing nucleoside triphosphate hydrolases"/>
    <property type="match status" value="1"/>
</dbReference>
<accession>A0ABN2LAG5</accession>
<proteinExistence type="predicted"/>
<dbReference type="RefSeq" id="WP_344124924.1">
    <property type="nucleotide sequence ID" value="NZ_BAAALT010000001.1"/>
</dbReference>
<dbReference type="InterPro" id="IPR027417">
    <property type="entry name" value="P-loop_NTPase"/>
</dbReference>
<keyword evidence="2" id="KW-1185">Reference proteome</keyword>
<organism evidence="1 2">
    <name type="scientific">Luedemannella flava</name>
    <dbReference type="NCBI Taxonomy" id="349316"/>
    <lineage>
        <taxon>Bacteria</taxon>
        <taxon>Bacillati</taxon>
        <taxon>Actinomycetota</taxon>
        <taxon>Actinomycetes</taxon>
        <taxon>Micromonosporales</taxon>
        <taxon>Micromonosporaceae</taxon>
        <taxon>Luedemannella</taxon>
    </lineage>
</organism>
<sequence length="193" mass="20989">MAHATPVWVVSGPPGAGKSTVADLLLARLRPVPALLDKDTLYGPMVAAVLAAAGRPPGEREGPWYDEHIKIHEYAGMTATAREIRDRGCPVLLSGPFTGQVHDGRRWRDWVDALGGEPVRLVWVRSDAATLRSRLLARGLARDAEKLRRFEEYLVAIKVDEPPAVPHVEVDNRASAARALADQIDRIVTGLAA</sequence>